<proteinExistence type="inferred from homology"/>
<dbReference type="InterPro" id="IPR036161">
    <property type="entry name" value="RPB6/omega-like_sf"/>
</dbReference>
<name>F0SKF2_RUBBR</name>
<dbReference type="Proteomes" id="UP000006860">
    <property type="component" value="Chromosome"/>
</dbReference>
<evidence type="ECO:0000256" key="6">
    <source>
        <dbReference type="ARBA" id="ARBA00022695"/>
    </source>
</evidence>
<keyword evidence="7 11" id="KW-0804">Transcription</keyword>
<dbReference type="KEGG" id="pbs:Plabr_4360"/>
<evidence type="ECO:0000313" key="12">
    <source>
        <dbReference type="EMBL" id="ADY61933.1"/>
    </source>
</evidence>
<comment type="subunit">
    <text evidence="11">The RNAP catalytic core consists of 2 alpha, 1 beta, 1 beta' and 1 omega subunit. When a sigma factor is associated with the core the holoenzyme is formed, which can initiate transcription.</text>
</comment>
<dbReference type="EC" id="2.7.7.6" evidence="2 11"/>
<evidence type="ECO:0000256" key="8">
    <source>
        <dbReference type="ARBA" id="ARBA00029924"/>
    </source>
</evidence>
<accession>F0SKF2</accession>
<dbReference type="InterPro" id="IPR006110">
    <property type="entry name" value="Pol_omega/Rpo6/RPB6"/>
</dbReference>
<evidence type="ECO:0000256" key="4">
    <source>
        <dbReference type="ARBA" id="ARBA00022478"/>
    </source>
</evidence>
<dbReference type="Gene3D" id="3.90.940.10">
    <property type="match status" value="1"/>
</dbReference>
<dbReference type="GO" id="GO:0006351">
    <property type="term" value="P:DNA-templated transcription"/>
    <property type="evidence" value="ECO:0007669"/>
    <property type="project" value="UniProtKB-UniRule"/>
</dbReference>
<dbReference type="STRING" id="756272.Plabr_4360"/>
<evidence type="ECO:0000256" key="1">
    <source>
        <dbReference type="ARBA" id="ARBA00006711"/>
    </source>
</evidence>
<keyword evidence="6 11" id="KW-0548">Nucleotidyltransferase</keyword>
<evidence type="ECO:0000256" key="11">
    <source>
        <dbReference type="HAMAP-Rule" id="MF_00366"/>
    </source>
</evidence>
<dbReference type="AlphaFoldDB" id="F0SKF2"/>
<comment type="function">
    <text evidence="11">Promotes RNA polymerase assembly. Latches the N- and C-terminal regions of the beta' subunit thereby facilitating its interaction with the beta and alpha subunits.</text>
</comment>
<gene>
    <name evidence="11" type="primary">rpoZ</name>
    <name evidence="12" type="ordered locus">Plabr_4360</name>
</gene>
<dbReference type="Pfam" id="PF01192">
    <property type="entry name" value="RNA_pol_Rpb6"/>
    <property type="match status" value="1"/>
</dbReference>
<organism evidence="12 13">
    <name type="scientific">Rubinisphaera brasiliensis (strain ATCC 49424 / DSM 5305 / JCM 21570 / IAM 15109 / NBRC 103401 / IFAM 1448)</name>
    <name type="common">Planctomyces brasiliensis</name>
    <dbReference type="NCBI Taxonomy" id="756272"/>
    <lineage>
        <taxon>Bacteria</taxon>
        <taxon>Pseudomonadati</taxon>
        <taxon>Planctomycetota</taxon>
        <taxon>Planctomycetia</taxon>
        <taxon>Planctomycetales</taxon>
        <taxon>Planctomycetaceae</taxon>
        <taxon>Rubinisphaera</taxon>
    </lineage>
</organism>
<dbReference type="RefSeq" id="WP_013630638.1">
    <property type="nucleotide sequence ID" value="NC_015174.1"/>
</dbReference>
<dbReference type="GO" id="GO:0003899">
    <property type="term" value="F:DNA-directed RNA polymerase activity"/>
    <property type="evidence" value="ECO:0007669"/>
    <property type="project" value="UniProtKB-UniRule"/>
</dbReference>
<dbReference type="SUPFAM" id="SSF63562">
    <property type="entry name" value="RPB6/omega subunit-like"/>
    <property type="match status" value="1"/>
</dbReference>
<keyword evidence="5 11" id="KW-0808">Transferase</keyword>
<evidence type="ECO:0000256" key="7">
    <source>
        <dbReference type="ARBA" id="ARBA00023163"/>
    </source>
</evidence>
<dbReference type="OrthoDB" id="285093at2"/>
<comment type="catalytic activity">
    <reaction evidence="10 11">
        <text>RNA(n) + a ribonucleoside 5'-triphosphate = RNA(n+1) + diphosphate</text>
        <dbReference type="Rhea" id="RHEA:21248"/>
        <dbReference type="Rhea" id="RHEA-COMP:14527"/>
        <dbReference type="Rhea" id="RHEA-COMP:17342"/>
        <dbReference type="ChEBI" id="CHEBI:33019"/>
        <dbReference type="ChEBI" id="CHEBI:61557"/>
        <dbReference type="ChEBI" id="CHEBI:140395"/>
        <dbReference type="EC" id="2.7.7.6"/>
    </reaction>
</comment>
<dbReference type="eggNOG" id="COG1758">
    <property type="taxonomic scope" value="Bacteria"/>
</dbReference>
<dbReference type="EMBL" id="CP002546">
    <property type="protein sequence ID" value="ADY61933.1"/>
    <property type="molecule type" value="Genomic_DNA"/>
</dbReference>
<evidence type="ECO:0000256" key="2">
    <source>
        <dbReference type="ARBA" id="ARBA00012418"/>
    </source>
</evidence>
<evidence type="ECO:0000256" key="10">
    <source>
        <dbReference type="ARBA" id="ARBA00048552"/>
    </source>
</evidence>
<evidence type="ECO:0000313" key="13">
    <source>
        <dbReference type="Proteomes" id="UP000006860"/>
    </source>
</evidence>
<keyword evidence="4 11" id="KW-0240">DNA-directed RNA polymerase</keyword>
<dbReference type="GO" id="GO:0000428">
    <property type="term" value="C:DNA-directed RNA polymerase complex"/>
    <property type="evidence" value="ECO:0007669"/>
    <property type="project" value="UniProtKB-KW"/>
</dbReference>
<evidence type="ECO:0000256" key="3">
    <source>
        <dbReference type="ARBA" id="ARBA00013725"/>
    </source>
</evidence>
<comment type="similarity">
    <text evidence="1 11">Belongs to the RNA polymerase subunit omega family.</text>
</comment>
<dbReference type="InterPro" id="IPR003716">
    <property type="entry name" value="DNA-dir_RNA_pol_omega"/>
</dbReference>
<dbReference type="HOGENOM" id="CLU_191492_0_0_0"/>
<sequence>MLEELKEEEIVNKVGGRFKLSTIIQKRMVALNRGARPLTETPTKNLMQIVIQEIMEDKIYLDRTGNVAIKGDVAPDVEHFDDGPSLDDLG</sequence>
<evidence type="ECO:0000256" key="9">
    <source>
        <dbReference type="ARBA" id="ARBA00030998"/>
    </source>
</evidence>
<dbReference type="GO" id="GO:0003677">
    <property type="term" value="F:DNA binding"/>
    <property type="evidence" value="ECO:0007669"/>
    <property type="project" value="UniProtKB-UniRule"/>
</dbReference>
<evidence type="ECO:0000256" key="5">
    <source>
        <dbReference type="ARBA" id="ARBA00022679"/>
    </source>
</evidence>
<protein>
    <recommendedName>
        <fullName evidence="3 11">DNA-directed RNA polymerase subunit omega</fullName>
        <shortName evidence="11">RNAP omega subunit</shortName>
        <ecNumber evidence="2 11">2.7.7.6</ecNumber>
    </recommendedName>
    <alternativeName>
        <fullName evidence="9 11">RNA polymerase omega subunit</fullName>
    </alternativeName>
    <alternativeName>
        <fullName evidence="8 11">Transcriptase subunit omega</fullName>
    </alternativeName>
</protein>
<reference evidence="13" key="1">
    <citation type="submission" date="2011-02" db="EMBL/GenBank/DDBJ databases">
        <title>The complete genome of Planctomyces brasiliensis DSM 5305.</title>
        <authorList>
            <person name="Lucas S."/>
            <person name="Copeland A."/>
            <person name="Lapidus A."/>
            <person name="Bruce D."/>
            <person name="Goodwin L."/>
            <person name="Pitluck S."/>
            <person name="Kyrpides N."/>
            <person name="Mavromatis K."/>
            <person name="Pagani I."/>
            <person name="Ivanova N."/>
            <person name="Ovchinnikova G."/>
            <person name="Lu M."/>
            <person name="Detter J.C."/>
            <person name="Han C."/>
            <person name="Land M."/>
            <person name="Hauser L."/>
            <person name="Markowitz V."/>
            <person name="Cheng J.-F."/>
            <person name="Hugenholtz P."/>
            <person name="Woyke T."/>
            <person name="Wu D."/>
            <person name="Tindall B."/>
            <person name="Pomrenke H.G."/>
            <person name="Brambilla E."/>
            <person name="Klenk H.-P."/>
            <person name="Eisen J.A."/>
        </authorList>
    </citation>
    <scope>NUCLEOTIDE SEQUENCE [LARGE SCALE GENOMIC DNA]</scope>
    <source>
        <strain evidence="13">ATCC 49424 / DSM 5305 / JCM 21570 / IAM 15109 / NBRC 103401 / IFAM 1448</strain>
    </source>
</reference>
<dbReference type="HAMAP" id="MF_00366">
    <property type="entry name" value="RNApol_bact_RpoZ"/>
    <property type="match status" value="1"/>
</dbReference>
<keyword evidence="13" id="KW-1185">Reference proteome</keyword>